<dbReference type="AlphaFoldDB" id="A0A2S8SER0"/>
<dbReference type="RefSeq" id="WP_105513464.1">
    <property type="nucleotide sequence ID" value="NZ_PVEP01000001.1"/>
</dbReference>
<dbReference type="PANTHER" id="PTHR41260">
    <property type="entry name" value="PROTEIN ECSC"/>
    <property type="match status" value="1"/>
</dbReference>
<name>A0A2S8SER0_9RHOB</name>
<comment type="caution">
    <text evidence="1">The sequence shown here is derived from an EMBL/GenBank/DDBJ whole genome shotgun (WGS) entry which is preliminary data.</text>
</comment>
<protein>
    <submittedName>
        <fullName evidence="1">EcsC family protein</fullName>
    </submittedName>
</protein>
<dbReference type="EMBL" id="PVEP01000001">
    <property type="protein sequence ID" value="PQV59280.1"/>
    <property type="molecule type" value="Genomic_DNA"/>
</dbReference>
<sequence>MPGTSKTNVISSLSASHEEEIAVLAKRADSASGMLMKLVAFVGSNAENILESLPDVAKDSLEDATVWALDLAYRGASMTSESRMAPDVGKHGHKLASVFTGAVGGFAGVSSAIVELPVTVSIMFAAIQKAARAEGFDPKDEEVRRECLLVFGSGNPATTQDDGINTSFLASRVLINGVTVHGLIASVAPRLAAVLTQKLAAQTIPVLGSVTGAGVNYAFTDYYQELAEIRFALRRLAHEHGEEVVRLSFNSAMAERKRLKSR</sequence>
<dbReference type="PANTHER" id="PTHR41260:SF1">
    <property type="entry name" value="PROTEIN ECSC"/>
    <property type="match status" value="1"/>
</dbReference>
<proteinExistence type="predicted"/>
<gene>
    <name evidence="1" type="ORF">LX70_01105</name>
</gene>
<dbReference type="OrthoDB" id="7569638at2"/>
<evidence type="ECO:0000313" key="1">
    <source>
        <dbReference type="EMBL" id="PQV59280.1"/>
    </source>
</evidence>
<dbReference type="Pfam" id="PF12787">
    <property type="entry name" value="EcsC"/>
    <property type="match status" value="1"/>
</dbReference>
<evidence type="ECO:0000313" key="2">
    <source>
        <dbReference type="Proteomes" id="UP000238338"/>
    </source>
</evidence>
<dbReference type="Proteomes" id="UP000238338">
    <property type="component" value="Unassembled WGS sequence"/>
</dbReference>
<dbReference type="InterPro" id="IPR024787">
    <property type="entry name" value="EcsC"/>
</dbReference>
<accession>A0A2S8SER0</accession>
<keyword evidence="2" id="KW-1185">Reference proteome</keyword>
<organism evidence="1 2">
    <name type="scientific">Albidovulum denitrificans</name>
    <dbReference type="NCBI Taxonomy" id="404881"/>
    <lineage>
        <taxon>Bacteria</taxon>
        <taxon>Pseudomonadati</taxon>
        <taxon>Pseudomonadota</taxon>
        <taxon>Alphaproteobacteria</taxon>
        <taxon>Rhodobacterales</taxon>
        <taxon>Paracoccaceae</taxon>
        <taxon>Albidovulum</taxon>
    </lineage>
</organism>
<reference evidence="1 2" key="1">
    <citation type="submission" date="2018-02" db="EMBL/GenBank/DDBJ databases">
        <title>Genomic Encyclopedia of Archaeal and Bacterial Type Strains, Phase II (KMG-II): from individual species to whole genera.</title>
        <authorList>
            <person name="Goeker M."/>
        </authorList>
    </citation>
    <scope>NUCLEOTIDE SEQUENCE [LARGE SCALE GENOMIC DNA]</scope>
    <source>
        <strain evidence="1 2">DSM 18921</strain>
    </source>
</reference>